<proteinExistence type="predicted"/>
<dbReference type="EMBL" id="BK015552">
    <property type="protein sequence ID" value="DAE12449.1"/>
    <property type="molecule type" value="Genomic_DNA"/>
</dbReference>
<evidence type="ECO:0000313" key="1">
    <source>
        <dbReference type="EMBL" id="DAE12449.1"/>
    </source>
</evidence>
<organism evidence="1">
    <name type="scientific">CrAss-like virus sp. ctjK323</name>
    <dbReference type="NCBI Taxonomy" id="2825839"/>
    <lineage>
        <taxon>Viruses</taxon>
        <taxon>Duplodnaviria</taxon>
        <taxon>Heunggongvirae</taxon>
        <taxon>Uroviricota</taxon>
        <taxon>Caudoviricetes</taxon>
        <taxon>Crassvirales</taxon>
    </lineage>
</organism>
<reference evidence="1" key="1">
    <citation type="journal article" date="2021" name="Proc. Natl. Acad. Sci. U.S.A.">
        <title>A Catalog of Tens of Thousands of Viruses from Human Metagenomes Reveals Hidden Associations with Chronic Diseases.</title>
        <authorList>
            <person name="Tisza M.J."/>
            <person name="Buck C.B."/>
        </authorList>
    </citation>
    <scope>NUCLEOTIDE SEQUENCE</scope>
    <source>
        <strain evidence="1">CtjK323</strain>
    </source>
</reference>
<accession>A0A8S5Q0V4</accession>
<name>A0A8S5Q0V4_9CAUD</name>
<protein>
    <submittedName>
        <fullName evidence="1">Uncharacterized protein</fullName>
    </submittedName>
</protein>
<sequence length="163" mass="19012">MWKVSFKDLMYKKVQKFNDRVTVVTLKGDMQIPIEVITSMPKEVCDWMLNKINPKVQVYHWQGIISITATGKAVKSEDDKDDPVLAERIAECRAKIAIYKFVTHLIEKYNKHYIKLIIGKYGSTRPDYNQKETLHSIHGKYSALWGKELKHLEELFDLIKNNG</sequence>